<dbReference type="InterPro" id="IPR030678">
    <property type="entry name" value="Peptide/Ni-bd"/>
</dbReference>
<dbReference type="Proteomes" id="UP001494902">
    <property type="component" value="Unassembled WGS sequence"/>
</dbReference>
<dbReference type="InterPro" id="IPR039424">
    <property type="entry name" value="SBP_5"/>
</dbReference>
<dbReference type="EMBL" id="JBEDNQ010000013">
    <property type="protein sequence ID" value="MEQ3554071.1"/>
    <property type="molecule type" value="Genomic_DNA"/>
</dbReference>
<dbReference type="PANTHER" id="PTHR30290">
    <property type="entry name" value="PERIPLASMIC BINDING COMPONENT OF ABC TRANSPORTER"/>
    <property type="match status" value="1"/>
</dbReference>
<comment type="similarity">
    <text evidence="2">Belongs to the bacterial solute-binding protein 5 family.</text>
</comment>
<dbReference type="PANTHER" id="PTHR30290:SF10">
    <property type="entry name" value="PERIPLASMIC OLIGOPEPTIDE-BINDING PROTEIN-RELATED"/>
    <property type="match status" value="1"/>
</dbReference>
<gene>
    <name evidence="7" type="ORF">WIS52_26680</name>
</gene>
<dbReference type="PIRSF" id="PIRSF002741">
    <property type="entry name" value="MppA"/>
    <property type="match status" value="1"/>
</dbReference>
<dbReference type="Gene3D" id="3.10.105.10">
    <property type="entry name" value="Dipeptide-binding Protein, Domain 3"/>
    <property type="match status" value="1"/>
</dbReference>
<evidence type="ECO:0000313" key="8">
    <source>
        <dbReference type="Proteomes" id="UP001494902"/>
    </source>
</evidence>
<organism evidence="7 8">
    <name type="scientific">Pseudonocardia nematodicida</name>
    <dbReference type="NCBI Taxonomy" id="1206997"/>
    <lineage>
        <taxon>Bacteria</taxon>
        <taxon>Bacillati</taxon>
        <taxon>Actinomycetota</taxon>
        <taxon>Actinomycetes</taxon>
        <taxon>Pseudonocardiales</taxon>
        <taxon>Pseudonocardiaceae</taxon>
        <taxon>Pseudonocardia</taxon>
    </lineage>
</organism>
<proteinExistence type="inferred from homology"/>
<protein>
    <submittedName>
        <fullName evidence="7">ABC transporter substrate-binding protein</fullName>
    </submittedName>
</protein>
<dbReference type="SUPFAM" id="SSF53850">
    <property type="entry name" value="Periplasmic binding protein-like II"/>
    <property type="match status" value="1"/>
</dbReference>
<evidence type="ECO:0000313" key="7">
    <source>
        <dbReference type="EMBL" id="MEQ3554071.1"/>
    </source>
</evidence>
<evidence type="ECO:0000259" key="6">
    <source>
        <dbReference type="Pfam" id="PF00496"/>
    </source>
</evidence>
<dbReference type="PROSITE" id="PS51257">
    <property type="entry name" value="PROKAR_LIPOPROTEIN"/>
    <property type="match status" value="1"/>
</dbReference>
<accession>A0ABV1KHY4</accession>
<feature type="signal peptide" evidence="5">
    <location>
        <begin position="1"/>
        <end position="26"/>
    </location>
</feature>
<dbReference type="InterPro" id="IPR000914">
    <property type="entry name" value="SBP_5_dom"/>
</dbReference>
<keyword evidence="3" id="KW-0813">Transport</keyword>
<dbReference type="RefSeq" id="WP_349301145.1">
    <property type="nucleotide sequence ID" value="NZ_JBEDNQ010000013.1"/>
</dbReference>
<reference evidence="7 8" key="1">
    <citation type="submission" date="2024-03" db="EMBL/GenBank/DDBJ databases">
        <title>Draft genome sequence of Pseudonocardia nematodicida JCM 31783.</title>
        <authorList>
            <person name="Butdee W."/>
            <person name="Duangmal K."/>
        </authorList>
    </citation>
    <scope>NUCLEOTIDE SEQUENCE [LARGE SCALE GENOMIC DNA]</scope>
    <source>
        <strain evidence="7 8">JCM 31783</strain>
    </source>
</reference>
<evidence type="ECO:0000256" key="5">
    <source>
        <dbReference type="SAM" id="SignalP"/>
    </source>
</evidence>
<evidence type="ECO:0000256" key="1">
    <source>
        <dbReference type="ARBA" id="ARBA00004196"/>
    </source>
</evidence>
<dbReference type="Gene3D" id="3.40.190.10">
    <property type="entry name" value="Periplasmic binding protein-like II"/>
    <property type="match status" value="1"/>
</dbReference>
<comment type="subcellular location">
    <subcellularLocation>
        <location evidence="1">Cell envelope</location>
    </subcellularLocation>
</comment>
<evidence type="ECO:0000256" key="3">
    <source>
        <dbReference type="ARBA" id="ARBA00022448"/>
    </source>
</evidence>
<comment type="caution">
    <text evidence="7">The sequence shown here is derived from an EMBL/GenBank/DDBJ whole genome shotgun (WGS) entry which is preliminary data.</text>
</comment>
<name>A0ABV1KHY4_9PSEU</name>
<evidence type="ECO:0000256" key="2">
    <source>
        <dbReference type="ARBA" id="ARBA00005695"/>
    </source>
</evidence>
<sequence length="513" mass="55042">MRRPSLRRLVAAVALTAATATLAACAGGTNTTAGGGGAADKLTLAVSLDSGAWEPALLQNGHQAQYWNAVYDTLLHMEPDTTVVPGMAETFEYNDDNTVLTLGLREGITFSDGTPFDAEAVKANIENLRDGAGQNSVMVSSVDEVVAVDELTAELRLTQPDPALLTYLTLAGGVMGSPAALGTDEITTQPVGSGPYVLDAGASEPGVRFVFTRNPDYWDATAYPYETLELVVINELTARVNALRSGQVQGITADGTAVAEAESAGLGVSEWPLNRRGLYLADRDGTVVPALADKRVRQAINHAIDAQGILDGIQLGYGERSTQVFNPTSVNYVPALNDAYPFDPDRARALLAEAGYADGFDVLMPESAEEKSNPIVAQQLADVGIRVQYEKVAPTSYVEEVQSGRYGMFWFSNSTAEAWWDMSKQIPAAAPWNPFSTATPELDALIEQARTAPDEDTYAQSMTAINEYVVDEAWFDIWYLENVVYLSAPEVEVTVHPMNVVPFIKDFAPAPAS</sequence>
<keyword evidence="8" id="KW-1185">Reference proteome</keyword>
<evidence type="ECO:0000256" key="4">
    <source>
        <dbReference type="ARBA" id="ARBA00022729"/>
    </source>
</evidence>
<feature type="domain" description="Solute-binding protein family 5" evidence="6">
    <location>
        <begin position="82"/>
        <end position="416"/>
    </location>
</feature>
<feature type="chain" id="PRO_5045138785" evidence="5">
    <location>
        <begin position="27"/>
        <end position="513"/>
    </location>
</feature>
<dbReference type="Pfam" id="PF00496">
    <property type="entry name" value="SBP_bac_5"/>
    <property type="match status" value="1"/>
</dbReference>
<keyword evidence="4 5" id="KW-0732">Signal</keyword>